<accession>A0A2P8DHJ3</accession>
<reference evidence="2 3" key="1">
    <citation type="submission" date="2018-03" db="EMBL/GenBank/DDBJ databases">
        <title>Genomic Encyclopedia of Archaeal and Bacterial Type Strains, Phase II (KMG-II): from individual species to whole genera.</title>
        <authorList>
            <person name="Goeker M."/>
        </authorList>
    </citation>
    <scope>NUCLEOTIDE SEQUENCE [LARGE SCALE GENOMIC DNA]</scope>
    <source>
        <strain evidence="2 3">DSM 45211</strain>
    </source>
</reference>
<feature type="compositionally biased region" description="Low complexity" evidence="1">
    <location>
        <begin position="190"/>
        <end position="202"/>
    </location>
</feature>
<protein>
    <submittedName>
        <fullName evidence="2">Uncharacterized protein</fullName>
    </submittedName>
</protein>
<feature type="region of interest" description="Disordered" evidence="1">
    <location>
        <begin position="167"/>
        <end position="269"/>
    </location>
</feature>
<dbReference type="Proteomes" id="UP000243528">
    <property type="component" value="Unassembled WGS sequence"/>
</dbReference>
<feature type="region of interest" description="Disordered" evidence="1">
    <location>
        <begin position="1"/>
        <end position="106"/>
    </location>
</feature>
<feature type="compositionally biased region" description="Polar residues" evidence="1">
    <location>
        <begin position="83"/>
        <end position="100"/>
    </location>
</feature>
<feature type="compositionally biased region" description="Low complexity" evidence="1">
    <location>
        <begin position="1"/>
        <end position="13"/>
    </location>
</feature>
<feature type="compositionally biased region" description="Pro residues" evidence="1">
    <location>
        <begin position="14"/>
        <end position="27"/>
    </location>
</feature>
<keyword evidence="3" id="KW-1185">Reference proteome</keyword>
<name>A0A2P8DHJ3_9ACTN</name>
<gene>
    <name evidence="2" type="ORF">CLV30_12560</name>
</gene>
<evidence type="ECO:0000256" key="1">
    <source>
        <dbReference type="SAM" id="MobiDB-lite"/>
    </source>
</evidence>
<feature type="compositionally biased region" description="Pro residues" evidence="1">
    <location>
        <begin position="34"/>
        <end position="43"/>
    </location>
</feature>
<dbReference type="EMBL" id="PYGE01000025">
    <property type="protein sequence ID" value="PSK96678.1"/>
    <property type="molecule type" value="Genomic_DNA"/>
</dbReference>
<comment type="caution">
    <text evidence="2">The sequence shown here is derived from an EMBL/GenBank/DDBJ whole genome shotgun (WGS) entry which is preliminary data.</text>
</comment>
<evidence type="ECO:0000313" key="2">
    <source>
        <dbReference type="EMBL" id="PSK96678.1"/>
    </source>
</evidence>
<feature type="compositionally biased region" description="Pro residues" evidence="1">
    <location>
        <begin position="203"/>
        <end position="246"/>
    </location>
</feature>
<dbReference type="RefSeq" id="WP_170119658.1">
    <property type="nucleotide sequence ID" value="NZ_PYGE01000025.1"/>
</dbReference>
<sequence>MTYPQQFPQYPQYPQQPAPQYPQPPAQPMGQPYPQAPQQPPAQPLAKGSLDEFFGQPSAGGGPAISWKGKPDGTTYIGIVSREVTSGDVQQETDPQTGQPKTYRDGRPRFVMIVPLHVQANQEFPEGQARWYVRGQARDELVRAMAEAGAPSGPPEAGAVITVTLTGRRGSGGGIPSNVFAVRYQRPDGATAQPPVPQTEQPAPQPQPAPVQQPQPQPQPQPQYAQPPAPAPAAPAPQAPTAPAQPAPEGLSAEQQELLAKLTGGGQGQ</sequence>
<evidence type="ECO:0000313" key="3">
    <source>
        <dbReference type="Proteomes" id="UP000243528"/>
    </source>
</evidence>
<proteinExistence type="predicted"/>
<dbReference type="AlphaFoldDB" id="A0A2P8DHJ3"/>
<organism evidence="2 3">
    <name type="scientific">Haloactinopolyspora alba</name>
    <dbReference type="NCBI Taxonomy" id="648780"/>
    <lineage>
        <taxon>Bacteria</taxon>
        <taxon>Bacillati</taxon>
        <taxon>Actinomycetota</taxon>
        <taxon>Actinomycetes</taxon>
        <taxon>Jiangellales</taxon>
        <taxon>Jiangellaceae</taxon>
        <taxon>Haloactinopolyspora</taxon>
    </lineage>
</organism>